<feature type="region of interest" description="Disordered" evidence="2">
    <location>
        <begin position="1"/>
        <end position="21"/>
    </location>
</feature>
<dbReference type="AlphaFoldDB" id="A0A9X1S3C8"/>
<sequence>MAEAQEFSDEDVQETVDDGPSLPPLWDIPRIVGIELTNFLSYKKAHLELSDFTAIVGPNASGKSNAVKAFRLLRDIPTYGLPVALARHGGFDQLRHRSNGKPNDPAIRLNFVFEGAPPSFYEISLGSVSGKRYRVKRERAMVNYGERGESVSFDSDGSRLSASERLAGPADDLRSAIAPGQSALSTGSFASYVVQNTLRSIQTIEINPALVGALQDPSSTDEFDPAGGNTTSVFEALTHEERTRVTEHLSAVVPGIVRIEPQNFADKQTLAFYQHSPSGNRKFLAKQMSDGTLRAFAIMLAMTQKTRPQLIVIEEPEVAIHLGALQSLVEILKSASSATQVLITTHSADIIDEVPVDSLRVVWSDQDQSQLAVVSEHTRSVLRTGMITPGALLRADALDPDRVA</sequence>
<evidence type="ECO:0000313" key="5">
    <source>
        <dbReference type="Proteomes" id="UP001139354"/>
    </source>
</evidence>
<proteinExistence type="predicted"/>
<feature type="domain" description="ATPase AAA-type core" evidence="3">
    <location>
        <begin position="52"/>
        <end position="134"/>
    </location>
</feature>
<gene>
    <name evidence="4" type="ORF">KEC57_12720</name>
</gene>
<dbReference type="GO" id="GO:0005524">
    <property type="term" value="F:ATP binding"/>
    <property type="evidence" value="ECO:0007669"/>
    <property type="project" value="InterPro"/>
</dbReference>
<dbReference type="Gene3D" id="3.40.50.300">
    <property type="entry name" value="P-loop containing nucleotide triphosphate hydrolases"/>
    <property type="match status" value="1"/>
</dbReference>
<evidence type="ECO:0000259" key="3">
    <source>
        <dbReference type="Pfam" id="PF13304"/>
    </source>
</evidence>
<dbReference type="GO" id="GO:0016887">
    <property type="term" value="F:ATP hydrolysis activity"/>
    <property type="evidence" value="ECO:0007669"/>
    <property type="project" value="InterPro"/>
</dbReference>
<comment type="caution">
    <text evidence="4">The sequence shown here is derived from an EMBL/GenBank/DDBJ whole genome shotgun (WGS) entry which is preliminary data.</text>
</comment>
<keyword evidence="1" id="KW-0742">SOS response</keyword>
<dbReference type="PANTHER" id="PTHR32182:SF25">
    <property type="entry name" value="SLR1056 PROTEIN"/>
    <property type="match status" value="1"/>
</dbReference>
<feature type="compositionally biased region" description="Acidic residues" evidence="2">
    <location>
        <begin position="1"/>
        <end position="17"/>
    </location>
</feature>
<dbReference type="InterPro" id="IPR003959">
    <property type="entry name" value="ATPase_AAA_core"/>
</dbReference>
<keyword evidence="5" id="KW-1185">Reference proteome</keyword>
<dbReference type="GO" id="GO:0000731">
    <property type="term" value="P:DNA synthesis involved in DNA repair"/>
    <property type="evidence" value="ECO:0007669"/>
    <property type="project" value="TreeGrafter"/>
</dbReference>
<keyword evidence="1" id="KW-0227">DNA damage</keyword>
<dbReference type="InterPro" id="IPR014555">
    <property type="entry name" value="RecF-like"/>
</dbReference>
<dbReference type="Pfam" id="PF13304">
    <property type="entry name" value="AAA_21"/>
    <property type="match status" value="2"/>
</dbReference>
<reference evidence="4" key="1">
    <citation type="submission" date="2021-04" db="EMBL/GenBank/DDBJ databases">
        <title>Microbacterium tenobrionis sp. nov. and Microbacterium allomyrinae sp. nov., isolated from larvae of Tenobrio molitor and Allomyrina dichotoma, respectively.</title>
        <authorList>
            <person name="Lee S.D."/>
        </authorList>
    </citation>
    <scope>NUCLEOTIDE SEQUENCE</scope>
    <source>
        <strain evidence="4">BWT-G7</strain>
    </source>
</reference>
<dbReference type="GO" id="GO:0006302">
    <property type="term" value="P:double-strand break repair"/>
    <property type="evidence" value="ECO:0007669"/>
    <property type="project" value="TreeGrafter"/>
</dbReference>
<accession>A0A9X1S3C8</accession>
<dbReference type="RefSeq" id="WP_229385012.1">
    <property type="nucleotide sequence ID" value="NZ_JAGTTN010000004.1"/>
</dbReference>
<dbReference type="PANTHER" id="PTHR32182">
    <property type="entry name" value="DNA REPLICATION AND REPAIR PROTEIN RECF"/>
    <property type="match status" value="1"/>
</dbReference>
<evidence type="ECO:0000256" key="2">
    <source>
        <dbReference type="SAM" id="MobiDB-lite"/>
    </source>
</evidence>
<dbReference type="SUPFAM" id="SSF52540">
    <property type="entry name" value="P-loop containing nucleoside triphosphate hydrolases"/>
    <property type="match status" value="1"/>
</dbReference>
<feature type="domain" description="ATPase AAA-type core" evidence="3">
    <location>
        <begin position="174"/>
        <end position="352"/>
    </location>
</feature>
<dbReference type="EMBL" id="JAGTTN010000004">
    <property type="protein sequence ID" value="MCC2033044.1"/>
    <property type="molecule type" value="Genomic_DNA"/>
</dbReference>
<dbReference type="Proteomes" id="UP001139354">
    <property type="component" value="Unassembled WGS sequence"/>
</dbReference>
<dbReference type="GO" id="GO:0009432">
    <property type="term" value="P:SOS response"/>
    <property type="evidence" value="ECO:0007669"/>
    <property type="project" value="UniProtKB-KW"/>
</dbReference>
<organism evidence="4 5">
    <name type="scientific">Microbacterium allomyrinae</name>
    <dbReference type="NCBI Taxonomy" id="2830666"/>
    <lineage>
        <taxon>Bacteria</taxon>
        <taxon>Bacillati</taxon>
        <taxon>Actinomycetota</taxon>
        <taxon>Actinomycetes</taxon>
        <taxon>Micrococcales</taxon>
        <taxon>Microbacteriaceae</taxon>
        <taxon>Microbacterium</taxon>
    </lineage>
</organism>
<protein>
    <submittedName>
        <fullName evidence="4">AAA family ATPase</fullName>
    </submittedName>
</protein>
<evidence type="ECO:0000313" key="4">
    <source>
        <dbReference type="EMBL" id="MCC2033044.1"/>
    </source>
</evidence>
<name>A0A9X1S3C8_9MICO</name>
<dbReference type="InterPro" id="IPR027417">
    <property type="entry name" value="P-loop_NTPase"/>
</dbReference>
<dbReference type="PIRSF" id="PIRSF029347">
    <property type="entry name" value="RecF"/>
    <property type="match status" value="1"/>
</dbReference>
<evidence type="ECO:0000256" key="1">
    <source>
        <dbReference type="ARBA" id="ARBA00023236"/>
    </source>
</evidence>